<dbReference type="EMBL" id="CCKQ01018250">
    <property type="protein sequence ID" value="CDW90204.1"/>
    <property type="molecule type" value="Genomic_DNA"/>
</dbReference>
<feature type="region of interest" description="Disordered" evidence="2">
    <location>
        <begin position="1"/>
        <end position="25"/>
    </location>
</feature>
<evidence type="ECO:0000256" key="2">
    <source>
        <dbReference type="SAM" id="MobiDB-lite"/>
    </source>
</evidence>
<dbReference type="AlphaFoldDB" id="A0A078B734"/>
<organism evidence="3 4">
    <name type="scientific">Stylonychia lemnae</name>
    <name type="common">Ciliate</name>
    <dbReference type="NCBI Taxonomy" id="5949"/>
    <lineage>
        <taxon>Eukaryota</taxon>
        <taxon>Sar</taxon>
        <taxon>Alveolata</taxon>
        <taxon>Ciliophora</taxon>
        <taxon>Intramacronucleata</taxon>
        <taxon>Spirotrichea</taxon>
        <taxon>Stichotrichia</taxon>
        <taxon>Sporadotrichida</taxon>
        <taxon>Oxytrichidae</taxon>
        <taxon>Stylonychinae</taxon>
        <taxon>Stylonychia</taxon>
    </lineage>
</organism>
<reference evidence="3 4" key="1">
    <citation type="submission" date="2014-06" db="EMBL/GenBank/DDBJ databases">
        <authorList>
            <person name="Swart Estienne"/>
        </authorList>
    </citation>
    <scope>NUCLEOTIDE SEQUENCE [LARGE SCALE GENOMIC DNA]</scope>
    <source>
        <strain evidence="3 4">130c</strain>
    </source>
</reference>
<feature type="compositionally biased region" description="Basic residues" evidence="2">
    <location>
        <begin position="615"/>
        <end position="638"/>
    </location>
</feature>
<evidence type="ECO:0000313" key="4">
    <source>
        <dbReference type="Proteomes" id="UP000039865"/>
    </source>
</evidence>
<feature type="region of interest" description="Disordered" evidence="2">
    <location>
        <begin position="231"/>
        <end position="255"/>
    </location>
</feature>
<sequence length="1208" mass="140464">MHSNTQDRQDYGLAQHSNRQTTSNLNEKTASFLRKDSNQFENPLNKQIFSNQNMNTQNLEFYQSSYFPNQPIETNSHLEMSRKQSNTLNNESFNDRAGIMSPLQKMNKQRKDSDDKLQMKLSNMSREFSQIKNMQPQYFNNTMVGGLGGGPQGKFSLTEDQSSRRFELNKSEIQQQDTKSKGFNNTSFINPIHLSSPQINGSHLESSRILKDQDYYGPSQQFINTSNEFSRRQGLHQQNQNNDRSKSEITPPSVKENMNYGIGLYKITQDRDNIHKDNLSSGDKGSPNSFQQSNNFKLSGKDKDCTVVFSNSANHLRMSSGFSNNKNIDTIRATEKDLASSLQNPNNLILQDQSKFYPFYAESTAFVDSNYTFRPNSNLLYENIMAYQQRMDGSQGIKEEDESAEKRERKSRKKMKTQREHLKTFKFHEDSELLLQSSLRQNRGIDETDLLQLKSNRIRGISDNSRGELKSSQRYQNKYLQDISGDSKLFTNNKQNDTPSLSGSVLKQDLIRRSSPGKFSIHAAQNPNHTENMMSIMNLGQKLNNSIGGSYGREESQSPKDIMQKASQTDYGFYNYQQSPNNFTSKFDPNNNTKLPLQEEHQELFVISSGENRREKKKSKSRRRRSQRKNPKLKRSTKDKRLEESRSNLINYIPSYGNMIEDNNYFQKDKELIMVEESQRLNSDNNFKRVSNILKELKNTQGSGAASGSMKEEKSLKLQDLEKNTNLINNSGRSQIEIERIRVENQQLRRKIEILEEESEILRNEIQNLGMKTKTKEELAFYYEGLAKEFEKEMIKNDLRADELISQMNKLKIENERLRHEKRDISEKLKSMTEEKESFLKKLDQYKNLLKNKDFKLKDFTIRVEDLNKQLVNLETEKDRLVIALKKQRNNEDNLLQDHFTHLQQKNKFLESELAKYQKTKRPPSTLEFQVDLQDSKHFGKRSRSPNYMNHREAQTNEMSSLLNQLCKELKIENYEDILLKVKDLKHFMRKHQKERKLITNLQKLAKDCMNGELGQPIPQGSPSKTQDITENLGNKTQRATIPGNSTIDISTLTTGMNHNYGSGSNLQNLAQNPFQQELPKIKDTWRWIRSLVSSYINNVQKLKDTFQGSPYKSEANGSPVQSRKTNAERLYLMNLMNTLHCENLEDVENCIFDLIRHKEESERIFYIIRQSLRLPKNCTLTQIELGVIQKFSNSHKPYTNSNSDLRR</sequence>
<feature type="region of interest" description="Disordered" evidence="2">
    <location>
        <begin position="603"/>
        <end position="643"/>
    </location>
</feature>
<feature type="region of interest" description="Disordered" evidence="2">
    <location>
        <begin position="392"/>
        <end position="419"/>
    </location>
</feature>
<keyword evidence="1" id="KW-0175">Coiled coil</keyword>
<protein>
    <submittedName>
        <fullName evidence="3">Uncharacterized protein</fullName>
    </submittedName>
</protein>
<name>A0A078B734_STYLE</name>
<gene>
    <name evidence="3" type="primary">Contig13497.g14402</name>
    <name evidence="3" type="ORF">STYLEM_19345</name>
</gene>
<accession>A0A078B734</accession>
<feature type="coiled-coil region" evidence="1">
    <location>
        <begin position="801"/>
        <end position="920"/>
    </location>
</feature>
<dbReference type="OrthoDB" id="10684528at2759"/>
<keyword evidence="4" id="KW-1185">Reference proteome</keyword>
<evidence type="ECO:0000256" key="1">
    <source>
        <dbReference type="SAM" id="Coils"/>
    </source>
</evidence>
<feature type="region of interest" description="Disordered" evidence="2">
    <location>
        <begin position="274"/>
        <end position="297"/>
    </location>
</feature>
<feature type="coiled-coil region" evidence="1">
    <location>
        <begin position="738"/>
        <end position="772"/>
    </location>
</feature>
<feature type="compositionally biased region" description="Basic and acidic residues" evidence="2">
    <location>
        <begin position="1"/>
        <end position="10"/>
    </location>
</feature>
<feature type="compositionally biased region" description="Polar residues" evidence="2">
    <location>
        <begin position="279"/>
        <end position="297"/>
    </location>
</feature>
<dbReference type="Proteomes" id="UP000039865">
    <property type="component" value="Unassembled WGS sequence"/>
</dbReference>
<feature type="compositionally biased region" description="Polar residues" evidence="2">
    <location>
        <begin position="15"/>
        <end position="25"/>
    </location>
</feature>
<evidence type="ECO:0000313" key="3">
    <source>
        <dbReference type="EMBL" id="CDW90204.1"/>
    </source>
</evidence>
<dbReference type="InParanoid" id="A0A078B734"/>
<proteinExistence type="predicted"/>